<dbReference type="OrthoDB" id="9811121at2"/>
<dbReference type="Proteomes" id="UP000187344">
    <property type="component" value="Unassembled WGS sequence"/>
</dbReference>
<dbReference type="PANTHER" id="PTHR23088:SF27">
    <property type="entry name" value="DEAMINATED GLUTATHIONE AMIDASE"/>
    <property type="match status" value="1"/>
</dbReference>
<keyword evidence="3" id="KW-1185">Reference proteome</keyword>
<dbReference type="InterPro" id="IPR003010">
    <property type="entry name" value="C-N_Hydrolase"/>
</dbReference>
<dbReference type="PANTHER" id="PTHR23088">
    <property type="entry name" value="NITRILASE-RELATED"/>
    <property type="match status" value="1"/>
</dbReference>
<evidence type="ECO:0000313" key="2">
    <source>
        <dbReference type="EMBL" id="OLY43532.1"/>
    </source>
</evidence>
<protein>
    <submittedName>
        <fullName evidence="2">Putative amidohydrolase</fullName>
    </submittedName>
</protein>
<comment type="caution">
    <text evidence="2">The sequence shown here is derived from an EMBL/GenBank/DDBJ whole genome shotgun (WGS) entry which is preliminary data.</text>
</comment>
<dbReference type="Gene3D" id="3.60.110.10">
    <property type="entry name" value="Carbon-nitrogen hydrolase"/>
    <property type="match status" value="1"/>
</dbReference>
<keyword evidence="2" id="KW-0378">Hydrolase</keyword>
<dbReference type="RefSeq" id="WP_075870366.1">
    <property type="nucleotide sequence ID" value="NZ_LXYS01000001.1"/>
</dbReference>
<proteinExistence type="predicted"/>
<organism evidence="2 3">
    <name type="scientific">Bartonella apis</name>
    <dbReference type="NCBI Taxonomy" id="1686310"/>
    <lineage>
        <taxon>Bacteria</taxon>
        <taxon>Pseudomonadati</taxon>
        <taxon>Pseudomonadota</taxon>
        <taxon>Alphaproteobacteria</taxon>
        <taxon>Hyphomicrobiales</taxon>
        <taxon>Bartonellaceae</taxon>
        <taxon>Bartonella</taxon>
    </lineage>
</organism>
<dbReference type="Pfam" id="PF00795">
    <property type="entry name" value="CN_hydrolase"/>
    <property type="match status" value="1"/>
</dbReference>
<evidence type="ECO:0000259" key="1">
    <source>
        <dbReference type="PROSITE" id="PS50263"/>
    </source>
</evidence>
<evidence type="ECO:0000313" key="3">
    <source>
        <dbReference type="Proteomes" id="UP000187344"/>
    </source>
</evidence>
<dbReference type="GO" id="GO:0016787">
    <property type="term" value="F:hydrolase activity"/>
    <property type="evidence" value="ECO:0007669"/>
    <property type="project" value="UniProtKB-KW"/>
</dbReference>
<dbReference type="AlphaFoldDB" id="A0A1R0F9G0"/>
<dbReference type="PROSITE" id="PS50263">
    <property type="entry name" value="CN_HYDROLASE"/>
    <property type="match status" value="1"/>
</dbReference>
<dbReference type="SUPFAM" id="SSF56317">
    <property type="entry name" value="Carbon-nitrogen hydrolase"/>
    <property type="match status" value="1"/>
</dbReference>
<accession>A0A1R0F9G0</accession>
<name>A0A1R0F9G0_9HYPH</name>
<dbReference type="InterPro" id="IPR036526">
    <property type="entry name" value="C-N_Hydrolase_sf"/>
</dbReference>
<sequence length="257" mass="28093">MGENIKIGLAQIRSGTDKQKNNAEIVKMIEQAVTRKVDILVFPEAAQVSFEAALKDEAEQLEGPFATLIRSYAVKYDMMIVAGMFEPANDGRIRNKLIVTGKNTEAIYQKVHLYDAFGSRESDLVEAGSDYLVLDTVFGTIGFAICYDLRFADQFTAMGKKGAKLIIVPASWGDGPGKAEQWDLLVRARAADSEAWLVACDQAWQPPKGTAPLGIGLSSIVDPTGNVRARLGSEAELMVFDINLRNVEAIRARIPIL</sequence>
<dbReference type="EMBL" id="LXYT01000002">
    <property type="protein sequence ID" value="OLY43532.1"/>
    <property type="molecule type" value="Genomic_DNA"/>
</dbReference>
<reference evidence="2 3" key="1">
    <citation type="submission" date="2016-12" db="EMBL/GenBank/DDBJ databases">
        <title>Comparative genomics of Bartonella apis.</title>
        <authorList>
            <person name="Engel P."/>
        </authorList>
    </citation>
    <scope>NUCLEOTIDE SEQUENCE [LARGE SCALE GENOMIC DNA]</scope>
    <source>
        <strain evidence="2 3">PEB0149</strain>
    </source>
</reference>
<gene>
    <name evidence="2" type="ORF">PEB0149_009590</name>
</gene>
<feature type="domain" description="CN hydrolase" evidence="1">
    <location>
        <begin position="5"/>
        <end position="244"/>
    </location>
</feature>